<keyword evidence="7" id="KW-1185">Reference proteome</keyword>
<protein>
    <submittedName>
        <fullName evidence="6">IclR family transcriptional regulator</fullName>
    </submittedName>
</protein>
<dbReference type="InterPro" id="IPR014757">
    <property type="entry name" value="Tscrpt_reg_IclR_C"/>
</dbReference>
<evidence type="ECO:0000259" key="5">
    <source>
        <dbReference type="PROSITE" id="PS51078"/>
    </source>
</evidence>
<dbReference type="SUPFAM" id="SSF46785">
    <property type="entry name" value="Winged helix' DNA-binding domain"/>
    <property type="match status" value="1"/>
</dbReference>
<dbReference type="Pfam" id="PF01614">
    <property type="entry name" value="IclR_C"/>
    <property type="match status" value="1"/>
</dbReference>
<dbReference type="RefSeq" id="WP_103718532.1">
    <property type="nucleotide sequence ID" value="NZ_PQFZ01000006.1"/>
</dbReference>
<dbReference type="Proteomes" id="UP000236919">
    <property type="component" value="Unassembled WGS sequence"/>
</dbReference>
<dbReference type="GO" id="GO:0045892">
    <property type="term" value="P:negative regulation of DNA-templated transcription"/>
    <property type="evidence" value="ECO:0007669"/>
    <property type="project" value="TreeGrafter"/>
</dbReference>
<feature type="domain" description="IclR-ED" evidence="5">
    <location>
        <begin position="61"/>
        <end position="249"/>
    </location>
</feature>
<organism evidence="6 7">
    <name type="scientific">Bosea psychrotolerans</name>
    <dbReference type="NCBI Taxonomy" id="1871628"/>
    <lineage>
        <taxon>Bacteria</taxon>
        <taxon>Pseudomonadati</taxon>
        <taxon>Pseudomonadota</taxon>
        <taxon>Alphaproteobacteria</taxon>
        <taxon>Hyphomicrobiales</taxon>
        <taxon>Boseaceae</taxon>
        <taxon>Bosea</taxon>
    </lineage>
</organism>
<name>A0A2S4MBS7_9HYPH</name>
<dbReference type="Pfam" id="PF09339">
    <property type="entry name" value="HTH_IclR"/>
    <property type="match status" value="1"/>
</dbReference>
<dbReference type="InterPro" id="IPR005471">
    <property type="entry name" value="Tscrpt_reg_IclR_N"/>
</dbReference>
<dbReference type="OrthoDB" id="6057486at2"/>
<feature type="domain" description="HTH iclR-type" evidence="4">
    <location>
        <begin position="6"/>
        <end position="67"/>
    </location>
</feature>
<accession>A0A2S4MBS7</accession>
<gene>
    <name evidence="6" type="ORF">CYD53_106231</name>
</gene>
<dbReference type="AlphaFoldDB" id="A0A2S4MBS7"/>
<dbReference type="PANTHER" id="PTHR30136">
    <property type="entry name" value="HELIX-TURN-HELIX TRANSCRIPTIONAL REGULATOR, ICLR FAMILY"/>
    <property type="match status" value="1"/>
</dbReference>
<keyword evidence="3" id="KW-0804">Transcription</keyword>
<dbReference type="InterPro" id="IPR036388">
    <property type="entry name" value="WH-like_DNA-bd_sf"/>
</dbReference>
<evidence type="ECO:0000313" key="7">
    <source>
        <dbReference type="Proteomes" id="UP000236919"/>
    </source>
</evidence>
<keyword evidence="1" id="KW-0805">Transcription regulation</keyword>
<reference evidence="6 7" key="1">
    <citation type="submission" date="2018-01" db="EMBL/GenBank/DDBJ databases">
        <title>Genomic Encyclopedia of Type Strains, Phase III (KMG-III): the genomes of soil and plant-associated and newly described type strains.</title>
        <authorList>
            <person name="Whitman W."/>
        </authorList>
    </citation>
    <scope>NUCLEOTIDE SEQUENCE [LARGE SCALE GENOMIC DNA]</scope>
    <source>
        <strain evidence="6 7">1131</strain>
    </source>
</reference>
<keyword evidence="2" id="KW-0238">DNA-binding</keyword>
<proteinExistence type="predicted"/>
<evidence type="ECO:0000256" key="1">
    <source>
        <dbReference type="ARBA" id="ARBA00023015"/>
    </source>
</evidence>
<comment type="caution">
    <text evidence="6">The sequence shown here is derived from an EMBL/GenBank/DDBJ whole genome shotgun (WGS) entry which is preliminary data.</text>
</comment>
<dbReference type="GO" id="GO:0003677">
    <property type="term" value="F:DNA binding"/>
    <property type="evidence" value="ECO:0007669"/>
    <property type="project" value="UniProtKB-KW"/>
</dbReference>
<evidence type="ECO:0000256" key="3">
    <source>
        <dbReference type="ARBA" id="ARBA00023163"/>
    </source>
</evidence>
<sequence length="263" mass="28193">MATPTNQSIVKAFDIIAIVCASAQSRSLRELAAEADLSLASTHRILGTLKSVGAVRLTRNGGYELGAMIASLRKRDLQCQQDMRAEIQHEINELHRDLGSKVTLAALNRSTFMLTVAESGACGVSEIGNSYEPYFSAPGKMLLAGLSSNLLSEYIAEAPFAALTPGTIVAPAQLASEIRQIRRCGYATDNEEYREGTRGVAVGLRDRACASIGALSVSDSASRLPQRATLEIVGRLKETARAIEQTLARSAKFGDILTLYSED</sequence>
<dbReference type="SUPFAM" id="SSF55781">
    <property type="entry name" value="GAF domain-like"/>
    <property type="match status" value="1"/>
</dbReference>
<dbReference type="SMART" id="SM00346">
    <property type="entry name" value="HTH_ICLR"/>
    <property type="match status" value="1"/>
</dbReference>
<dbReference type="InterPro" id="IPR050707">
    <property type="entry name" value="HTH_MetabolicPath_Reg"/>
</dbReference>
<dbReference type="InterPro" id="IPR036390">
    <property type="entry name" value="WH_DNA-bd_sf"/>
</dbReference>
<dbReference type="PANTHER" id="PTHR30136:SF24">
    <property type="entry name" value="HTH-TYPE TRANSCRIPTIONAL REPRESSOR ALLR"/>
    <property type="match status" value="1"/>
</dbReference>
<evidence type="ECO:0000313" key="6">
    <source>
        <dbReference type="EMBL" id="POR51947.1"/>
    </source>
</evidence>
<dbReference type="Gene3D" id="1.10.10.10">
    <property type="entry name" value="Winged helix-like DNA-binding domain superfamily/Winged helix DNA-binding domain"/>
    <property type="match status" value="1"/>
</dbReference>
<dbReference type="EMBL" id="PQFZ01000006">
    <property type="protein sequence ID" value="POR51947.1"/>
    <property type="molecule type" value="Genomic_DNA"/>
</dbReference>
<dbReference type="PROSITE" id="PS51078">
    <property type="entry name" value="ICLR_ED"/>
    <property type="match status" value="1"/>
</dbReference>
<dbReference type="GO" id="GO:0003700">
    <property type="term" value="F:DNA-binding transcription factor activity"/>
    <property type="evidence" value="ECO:0007669"/>
    <property type="project" value="TreeGrafter"/>
</dbReference>
<dbReference type="InterPro" id="IPR029016">
    <property type="entry name" value="GAF-like_dom_sf"/>
</dbReference>
<dbReference type="Gene3D" id="3.30.450.40">
    <property type="match status" value="1"/>
</dbReference>
<evidence type="ECO:0000256" key="2">
    <source>
        <dbReference type="ARBA" id="ARBA00023125"/>
    </source>
</evidence>
<evidence type="ECO:0000259" key="4">
    <source>
        <dbReference type="PROSITE" id="PS51077"/>
    </source>
</evidence>
<dbReference type="PROSITE" id="PS51077">
    <property type="entry name" value="HTH_ICLR"/>
    <property type="match status" value="1"/>
</dbReference>